<dbReference type="EMBL" id="NQIK02000001">
    <property type="protein sequence ID" value="KAF7575979.1"/>
    <property type="molecule type" value="Genomic_DNA"/>
</dbReference>
<dbReference type="AlphaFoldDB" id="A0A834VVC8"/>
<dbReference type="PANTHER" id="PTHR42085:SF1">
    <property type="entry name" value="F-BOX DOMAIN-CONTAINING PROTEIN"/>
    <property type="match status" value="1"/>
</dbReference>
<protein>
    <submittedName>
        <fullName evidence="1">Uncharacterized protein</fullName>
    </submittedName>
</protein>
<dbReference type="PANTHER" id="PTHR42085">
    <property type="entry name" value="F-BOX DOMAIN-CONTAINING PROTEIN"/>
    <property type="match status" value="1"/>
</dbReference>
<evidence type="ECO:0000313" key="3">
    <source>
        <dbReference type="Proteomes" id="UP000245464"/>
    </source>
</evidence>
<comment type="caution">
    <text evidence="1">The sequence shown here is derived from an EMBL/GenBank/DDBJ whole genome shotgun (WGS) entry which is preliminary data.</text>
</comment>
<proteinExistence type="predicted"/>
<evidence type="ECO:0000313" key="2">
    <source>
        <dbReference type="EMBL" id="KAI1519839.1"/>
    </source>
</evidence>
<reference evidence="2" key="2">
    <citation type="submission" date="2021-05" db="EMBL/GenBank/DDBJ databases">
        <authorList>
            <person name="Moolhuijzen P.M."/>
            <person name="Moffat C.S."/>
        </authorList>
    </citation>
    <scope>NUCLEOTIDE SEQUENCE</scope>
    <source>
        <strain evidence="2">86-124</strain>
    </source>
</reference>
<dbReference type="EMBL" id="NRDI02000001">
    <property type="protein sequence ID" value="KAI1519839.1"/>
    <property type="molecule type" value="Genomic_DNA"/>
</dbReference>
<name>A0A834VVC8_9PLEO</name>
<reference evidence="2" key="3">
    <citation type="journal article" date="2022" name="bioRxiv">
        <title>A global pangenome for the wheat fungal pathogen Pyrenophora tritici-repentis and prediction of effector protein structural homology.</title>
        <authorList>
            <person name="Moolhuijzen P."/>
            <person name="See P.T."/>
            <person name="Shi G."/>
            <person name="Powell H.R."/>
            <person name="Cockram J."/>
            <person name="Jorgensen L.N."/>
            <person name="Benslimane H."/>
            <person name="Strelkov S.E."/>
            <person name="Turner J."/>
            <person name="Liu Z."/>
            <person name="Moffat C.S."/>
        </authorList>
    </citation>
    <scope>NUCLEOTIDE SEQUENCE</scope>
    <source>
        <strain evidence="2">86-124</strain>
    </source>
</reference>
<reference evidence="4" key="4">
    <citation type="journal article" date="2022" name="Microb. Genom.">
        <title>A global pangenome for the wheat fungal pathogen Pyrenophora tritici-repentis and prediction of effector protein structural homology.</title>
        <authorList>
            <person name="Moolhuijzen P.M."/>
            <person name="See P.T."/>
            <person name="Shi G."/>
            <person name="Powell H.R."/>
            <person name="Cockram J."/>
            <person name="Jorgensen L.N."/>
            <person name="Benslimane H."/>
            <person name="Strelkov S.E."/>
            <person name="Turner J."/>
            <person name="Liu Z."/>
            <person name="Moffat C.S."/>
        </authorList>
    </citation>
    <scope>NUCLEOTIDE SEQUENCE [LARGE SCALE GENOMIC DNA]</scope>
</reference>
<dbReference type="InterPro" id="IPR038883">
    <property type="entry name" value="AN11006-like"/>
</dbReference>
<evidence type="ECO:0000313" key="1">
    <source>
        <dbReference type="EMBL" id="KAF7575979.1"/>
    </source>
</evidence>
<evidence type="ECO:0000313" key="4">
    <source>
        <dbReference type="Proteomes" id="UP000249757"/>
    </source>
</evidence>
<organism evidence="1 3">
    <name type="scientific">Pyrenophora tritici-repentis</name>
    <dbReference type="NCBI Taxonomy" id="45151"/>
    <lineage>
        <taxon>Eukaryota</taxon>
        <taxon>Fungi</taxon>
        <taxon>Dikarya</taxon>
        <taxon>Ascomycota</taxon>
        <taxon>Pezizomycotina</taxon>
        <taxon>Dothideomycetes</taxon>
        <taxon>Pleosporomycetidae</taxon>
        <taxon>Pleosporales</taxon>
        <taxon>Pleosporineae</taxon>
        <taxon>Pleosporaceae</taxon>
        <taxon>Pyrenophora</taxon>
    </lineage>
</organism>
<reference evidence="1" key="1">
    <citation type="journal article" date="2018" name="BMC Genomics">
        <title>Comparative genomics of the wheat fungal pathogen Pyrenophora tritici-repentis reveals chromosomal variations and genome plasticity.</title>
        <authorList>
            <person name="Moolhuijzen P."/>
            <person name="See P.T."/>
            <person name="Hane J.K."/>
            <person name="Shi G."/>
            <person name="Liu Z."/>
            <person name="Oliver R.P."/>
            <person name="Moffat C.S."/>
        </authorList>
    </citation>
    <scope>NUCLEOTIDE SEQUENCE [LARGE SCALE GENOMIC DNA]</scope>
    <source>
        <strain evidence="1">M4</strain>
    </source>
</reference>
<dbReference type="Proteomes" id="UP000245464">
    <property type="component" value="Chromosome 1"/>
</dbReference>
<dbReference type="Proteomes" id="UP000249757">
    <property type="component" value="Unassembled WGS sequence"/>
</dbReference>
<gene>
    <name evidence="2" type="ORF">Ptr86124_000207</name>
    <name evidence="1" type="ORF">PtrM4_002190</name>
</gene>
<accession>A0A834VVC8</accession>
<keyword evidence="4" id="KW-1185">Reference proteome</keyword>
<sequence length="225" mass="26158">MPTRRVRPKRRHCSKPKSDARIRPFRLLELPGEIRNRVYGFVLSAPNGLTVRCDSEADTYQVNQLQYFCWQLRKETAGLEIQYNQVHFVDYPKMRGNAMIGFFVFAGGCKPKKLAWLTRVELVGPWTNKRRQSMLQWFVEEYTQVTKLLAFCSLCPHVSVRLQVPGFSFRQGSTMIPRHFIRLGIMFEYLVRDRDIVSVYGGKKDGLKLMEGMLDTVRNNQLSGS</sequence>